<evidence type="ECO:0000256" key="9">
    <source>
        <dbReference type="ARBA" id="ARBA00022932"/>
    </source>
</evidence>
<evidence type="ECO:0000256" key="8">
    <source>
        <dbReference type="ARBA" id="ARBA00022918"/>
    </source>
</evidence>
<dbReference type="GO" id="GO:0016787">
    <property type="term" value="F:hydrolase activity"/>
    <property type="evidence" value="ECO:0007669"/>
    <property type="project" value="UniProtKB-KW"/>
</dbReference>
<dbReference type="OrthoDB" id="3227225at2759"/>
<dbReference type="EMBL" id="NBII01000011">
    <property type="protein sequence ID" value="PAV14929.1"/>
    <property type="molecule type" value="Genomic_DNA"/>
</dbReference>
<dbReference type="InParanoid" id="A0A286U5X6"/>
<dbReference type="GO" id="GO:0046872">
    <property type="term" value="F:metal ion binding"/>
    <property type="evidence" value="ECO:0007669"/>
    <property type="project" value="UniProtKB-KW"/>
</dbReference>
<organism evidence="13 14">
    <name type="scientific">Pyrrhoderma noxium</name>
    <dbReference type="NCBI Taxonomy" id="2282107"/>
    <lineage>
        <taxon>Eukaryota</taxon>
        <taxon>Fungi</taxon>
        <taxon>Dikarya</taxon>
        <taxon>Basidiomycota</taxon>
        <taxon>Agaricomycotina</taxon>
        <taxon>Agaricomycetes</taxon>
        <taxon>Hymenochaetales</taxon>
        <taxon>Hymenochaetaceae</taxon>
        <taxon>Pyrrhoderma</taxon>
    </lineage>
</organism>
<keyword evidence="6" id="KW-0460">Magnesium</keyword>
<keyword evidence="9" id="KW-0808">Transferase</keyword>
<keyword evidence="8" id="KW-0695">RNA-directed DNA polymerase</keyword>
<sequence>MLNEAGLPPSFWWDAVFTFTHIHNRSLTSALQNSTLYKLWFKKKLDMSHFRVFGCIAYVHIKSDQRKQLESHTHKCVFIGYPSNFKGWRFSNPDTRKEVISNSTVFNKRVHSESFKTDVDFYVPGLIESVDPVRESSELHLPELPVIPEISQNPQNAPQIQNIQSAPSTSNQSPHSSPSQRPITPQTPVTPLQLPSTPASPTPQLLLRRSTRAKTTPVPFWDVQQQIEHGQNLRSREHTPQPPPESLQDGQASDEQDAEFAETESSGLSEAEIAQLIYTGVEDFALSAACRTEFLMFDKAYEYMYNTTSGFRQSLTQEKHLKYGPEPRT</sequence>
<proteinExistence type="predicted"/>
<feature type="compositionally biased region" description="Low complexity" evidence="11">
    <location>
        <begin position="164"/>
        <end position="197"/>
    </location>
</feature>
<dbReference type="Proteomes" id="UP000217199">
    <property type="component" value="Unassembled WGS sequence"/>
</dbReference>
<evidence type="ECO:0000259" key="12">
    <source>
        <dbReference type="Pfam" id="PF25597"/>
    </source>
</evidence>
<keyword evidence="5" id="KW-0378">Hydrolase</keyword>
<dbReference type="InterPro" id="IPR057670">
    <property type="entry name" value="SH3_retrovirus"/>
</dbReference>
<evidence type="ECO:0000313" key="13">
    <source>
        <dbReference type="EMBL" id="PAV14929.1"/>
    </source>
</evidence>
<keyword evidence="3" id="KW-0479">Metal-binding</keyword>
<dbReference type="PANTHER" id="PTHR42648:SF11">
    <property type="entry name" value="TRANSPOSON TY4-P GAG-POL POLYPROTEIN"/>
    <property type="match status" value="1"/>
</dbReference>
<dbReference type="PANTHER" id="PTHR42648">
    <property type="entry name" value="TRANSPOSASE, PUTATIVE-RELATED"/>
    <property type="match status" value="1"/>
</dbReference>
<dbReference type="InterPro" id="IPR039537">
    <property type="entry name" value="Retrotran_Ty1/copia-like"/>
</dbReference>
<feature type="region of interest" description="Disordered" evidence="11">
    <location>
        <begin position="229"/>
        <end position="267"/>
    </location>
</feature>
<keyword evidence="1" id="KW-0548">Nucleotidyltransferase</keyword>
<keyword evidence="14" id="KW-1185">Reference proteome</keyword>
<keyword evidence="9" id="KW-0239">DNA-directed DNA polymerase</keyword>
<evidence type="ECO:0000256" key="11">
    <source>
        <dbReference type="SAM" id="MobiDB-lite"/>
    </source>
</evidence>
<feature type="compositionally biased region" description="Acidic residues" evidence="11">
    <location>
        <begin position="252"/>
        <end position="262"/>
    </location>
</feature>
<dbReference type="GO" id="GO:0006310">
    <property type="term" value="P:DNA recombination"/>
    <property type="evidence" value="ECO:0007669"/>
    <property type="project" value="UniProtKB-KW"/>
</dbReference>
<feature type="region of interest" description="Disordered" evidence="11">
    <location>
        <begin position="164"/>
        <end position="206"/>
    </location>
</feature>
<evidence type="ECO:0000256" key="3">
    <source>
        <dbReference type="ARBA" id="ARBA00022723"/>
    </source>
</evidence>
<accession>A0A286U5X6</accession>
<evidence type="ECO:0000256" key="6">
    <source>
        <dbReference type="ARBA" id="ARBA00022842"/>
    </source>
</evidence>
<name>A0A286U5X6_9AGAM</name>
<dbReference type="AlphaFoldDB" id="A0A286U5X6"/>
<evidence type="ECO:0000256" key="7">
    <source>
        <dbReference type="ARBA" id="ARBA00022908"/>
    </source>
</evidence>
<reference evidence="13 14" key="1">
    <citation type="journal article" date="2017" name="Mol. Ecol.">
        <title>Comparative and population genomic landscape of Phellinus noxius: A hypervariable fungus causing root rot in trees.</title>
        <authorList>
            <person name="Chung C.L."/>
            <person name="Lee T.J."/>
            <person name="Akiba M."/>
            <person name="Lee H.H."/>
            <person name="Kuo T.H."/>
            <person name="Liu D."/>
            <person name="Ke H.M."/>
            <person name="Yokoi T."/>
            <person name="Roa M.B."/>
            <person name="Lu M.J."/>
            <person name="Chang Y.Y."/>
            <person name="Ann P.J."/>
            <person name="Tsai J.N."/>
            <person name="Chen C.Y."/>
            <person name="Tzean S.S."/>
            <person name="Ota Y."/>
            <person name="Hattori T."/>
            <person name="Sahashi N."/>
            <person name="Liou R.F."/>
            <person name="Kikuchi T."/>
            <person name="Tsai I.J."/>
        </authorList>
    </citation>
    <scope>NUCLEOTIDE SEQUENCE [LARGE SCALE GENOMIC DNA]</scope>
    <source>
        <strain evidence="13 14">FFPRI411160</strain>
    </source>
</reference>
<keyword evidence="10" id="KW-0233">DNA recombination</keyword>
<evidence type="ECO:0000256" key="1">
    <source>
        <dbReference type="ARBA" id="ARBA00022695"/>
    </source>
</evidence>
<protein>
    <submittedName>
        <fullName evidence="13">Ribonuclease H</fullName>
    </submittedName>
</protein>
<dbReference type="GO" id="GO:0004519">
    <property type="term" value="F:endonuclease activity"/>
    <property type="evidence" value="ECO:0007669"/>
    <property type="project" value="UniProtKB-KW"/>
</dbReference>
<evidence type="ECO:0000256" key="2">
    <source>
        <dbReference type="ARBA" id="ARBA00022722"/>
    </source>
</evidence>
<keyword evidence="4" id="KW-0255">Endonuclease</keyword>
<dbReference type="GO" id="GO:0003887">
    <property type="term" value="F:DNA-directed DNA polymerase activity"/>
    <property type="evidence" value="ECO:0007669"/>
    <property type="project" value="UniProtKB-KW"/>
</dbReference>
<feature type="domain" description="Retroviral polymerase SH3-like" evidence="12">
    <location>
        <begin position="55"/>
        <end position="111"/>
    </location>
</feature>
<gene>
    <name evidence="13" type="ORF">PNOK_0948200</name>
</gene>
<dbReference type="GO" id="GO:0015074">
    <property type="term" value="P:DNA integration"/>
    <property type="evidence" value="ECO:0007669"/>
    <property type="project" value="UniProtKB-KW"/>
</dbReference>
<dbReference type="GO" id="GO:0003964">
    <property type="term" value="F:RNA-directed DNA polymerase activity"/>
    <property type="evidence" value="ECO:0007669"/>
    <property type="project" value="UniProtKB-KW"/>
</dbReference>
<dbReference type="STRING" id="2282107.A0A286U5X6"/>
<evidence type="ECO:0000313" key="14">
    <source>
        <dbReference type="Proteomes" id="UP000217199"/>
    </source>
</evidence>
<evidence type="ECO:0000256" key="5">
    <source>
        <dbReference type="ARBA" id="ARBA00022801"/>
    </source>
</evidence>
<keyword evidence="7" id="KW-0229">DNA integration</keyword>
<dbReference type="Pfam" id="PF25597">
    <property type="entry name" value="SH3_retrovirus"/>
    <property type="match status" value="1"/>
</dbReference>
<keyword evidence="2" id="KW-0540">Nuclease</keyword>
<evidence type="ECO:0000256" key="10">
    <source>
        <dbReference type="ARBA" id="ARBA00023172"/>
    </source>
</evidence>
<comment type="caution">
    <text evidence="13">The sequence shown here is derived from an EMBL/GenBank/DDBJ whole genome shotgun (WGS) entry which is preliminary data.</text>
</comment>
<evidence type="ECO:0000256" key="4">
    <source>
        <dbReference type="ARBA" id="ARBA00022759"/>
    </source>
</evidence>